<dbReference type="FunFam" id="3.30.40.10:FF:000022">
    <property type="entry name" value="E3 ubiquitin-protein ligase RING1-like"/>
    <property type="match status" value="1"/>
</dbReference>
<reference evidence="11 12" key="1">
    <citation type="submission" date="2020-08" db="EMBL/GenBank/DDBJ databases">
        <title>Plant Genome Project.</title>
        <authorList>
            <person name="Zhang R.-G."/>
        </authorList>
    </citation>
    <scope>NUCLEOTIDE SEQUENCE [LARGE SCALE GENOMIC DNA]</scope>
    <source>
        <tissue evidence="11">Rhizome</tissue>
    </source>
</reference>
<evidence type="ECO:0000256" key="5">
    <source>
        <dbReference type="ARBA" id="ARBA00022771"/>
    </source>
</evidence>
<dbReference type="EC" id="2.3.2.27" evidence="2"/>
<dbReference type="GO" id="GO:0005737">
    <property type="term" value="C:cytoplasm"/>
    <property type="evidence" value="ECO:0007669"/>
    <property type="project" value="TreeGrafter"/>
</dbReference>
<evidence type="ECO:0000256" key="6">
    <source>
        <dbReference type="ARBA" id="ARBA00022786"/>
    </source>
</evidence>
<keyword evidence="4" id="KW-0479">Metal-binding</keyword>
<keyword evidence="7" id="KW-0862">Zinc</keyword>
<evidence type="ECO:0000259" key="10">
    <source>
        <dbReference type="PROSITE" id="PS50089"/>
    </source>
</evidence>
<keyword evidence="12" id="KW-1185">Reference proteome</keyword>
<dbReference type="AlphaFoldDB" id="A0A8J5HBM0"/>
<organism evidence="11 12">
    <name type="scientific">Zingiber officinale</name>
    <name type="common">Ginger</name>
    <name type="synonym">Amomum zingiber</name>
    <dbReference type="NCBI Taxonomy" id="94328"/>
    <lineage>
        <taxon>Eukaryota</taxon>
        <taxon>Viridiplantae</taxon>
        <taxon>Streptophyta</taxon>
        <taxon>Embryophyta</taxon>
        <taxon>Tracheophyta</taxon>
        <taxon>Spermatophyta</taxon>
        <taxon>Magnoliopsida</taxon>
        <taxon>Liliopsida</taxon>
        <taxon>Zingiberales</taxon>
        <taxon>Zingiberaceae</taxon>
        <taxon>Zingiber</taxon>
    </lineage>
</organism>
<feature type="domain" description="RING-type" evidence="10">
    <location>
        <begin position="309"/>
        <end position="350"/>
    </location>
</feature>
<evidence type="ECO:0000256" key="8">
    <source>
        <dbReference type="PROSITE-ProRule" id="PRU00175"/>
    </source>
</evidence>
<dbReference type="Pfam" id="PF06547">
    <property type="entry name" value="DUF1117"/>
    <property type="match status" value="1"/>
</dbReference>
<evidence type="ECO:0000256" key="1">
    <source>
        <dbReference type="ARBA" id="ARBA00000900"/>
    </source>
</evidence>
<dbReference type="InterPro" id="IPR010543">
    <property type="entry name" value="DUF1117"/>
</dbReference>
<dbReference type="InterPro" id="IPR013083">
    <property type="entry name" value="Znf_RING/FYVE/PHD"/>
</dbReference>
<dbReference type="GO" id="GO:0008270">
    <property type="term" value="F:zinc ion binding"/>
    <property type="evidence" value="ECO:0007669"/>
    <property type="project" value="UniProtKB-KW"/>
</dbReference>
<dbReference type="Gene3D" id="3.30.40.10">
    <property type="entry name" value="Zinc/RING finger domain, C3HC4 (zinc finger)"/>
    <property type="match status" value="1"/>
</dbReference>
<feature type="region of interest" description="Disordered" evidence="9">
    <location>
        <begin position="173"/>
        <end position="223"/>
    </location>
</feature>
<accession>A0A8J5HBM0</accession>
<dbReference type="GO" id="GO:0016567">
    <property type="term" value="P:protein ubiquitination"/>
    <property type="evidence" value="ECO:0007669"/>
    <property type="project" value="TreeGrafter"/>
</dbReference>
<evidence type="ECO:0000256" key="2">
    <source>
        <dbReference type="ARBA" id="ARBA00012483"/>
    </source>
</evidence>
<dbReference type="PANTHER" id="PTHR15710:SF217">
    <property type="entry name" value="E3 UBIQUITIN-PROTEIN LIGASE RDUF2"/>
    <property type="match status" value="1"/>
</dbReference>
<name>A0A8J5HBM0_ZINOF</name>
<comment type="caution">
    <text evidence="11">The sequence shown here is derived from an EMBL/GenBank/DDBJ whole genome shotgun (WGS) entry which is preliminary data.</text>
</comment>
<evidence type="ECO:0000313" key="11">
    <source>
        <dbReference type="EMBL" id="KAG6523553.1"/>
    </source>
</evidence>
<keyword evidence="5 8" id="KW-0863">Zinc-finger</keyword>
<evidence type="ECO:0000256" key="3">
    <source>
        <dbReference type="ARBA" id="ARBA00022679"/>
    </source>
</evidence>
<proteinExistence type="predicted"/>
<dbReference type="GO" id="GO:0061630">
    <property type="term" value="F:ubiquitin protein ligase activity"/>
    <property type="evidence" value="ECO:0007669"/>
    <property type="project" value="UniProtKB-EC"/>
</dbReference>
<evidence type="ECO:0000256" key="7">
    <source>
        <dbReference type="ARBA" id="ARBA00022833"/>
    </source>
</evidence>
<dbReference type="EMBL" id="JACMSC010000004">
    <property type="protein sequence ID" value="KAG6523553.1"/>
    <property type="molecule type" value="Genomic_DNA"/>
</dbReference>
<dbReference type="CDD" id="cd16667">
    <property type="entry name" value="RING-H2_RNF126-like"/>
    <property type="match status" value="1"/>
</dbReference>
<dbReference type="Pfam" id="PF13639">
    <property type="entry name" value="zf-RING_2"/>
    <property type="match status" value="1"/>
</dbReference>
<dbReference type="SMART" id="SM00184">
    <property type="entry name" value="RING"/>
    <property type="match status" value="1"/>
</dbReference>
<comment type="catalytic activity">
    <reaction evidence="1">
        <text>S-ubiquitinyl-[E2 ubiquitin-conjugating enzyme]-L-cysteine + [acceptor protein]-L-lysine = [E2 ubiquitin-conjugating enzyme]-L-cysteine + N(6)-ubiquitinyl-[acceptor protein]-L-lysine.</text>
        <dbReference type="EC" id="2.3.2.27"/>
    </reaction>
</comment>
<keyword evidence="6" id="KW-0833">Ubl conjugation pathway</keyword>
<feature type="compositionally biased region" description="Polar residues" evidence="9">
    <location>
        <begin position="193"/>
        <end position="204"/>
    </location>
</feature>
<dbReference type="Proteomes" id="UP000734854">
    <property type="component" value="Unassembled WGS sequence"/>
</dbReference>
<feature type="compositionally biased region" description="Basic and acidic residues" evidence="9">
    <location>
        <begin position="183"/>
        <end position="192"/>
    </location>
</feature>
<sequence>MKAEERGRGARSRRGKWSRRHRACCSATIGIDVGDDVRLEIAAALVDILEVLGGDNGDLEVEWPCRGRRRRKWRHRRVTLLSFHGCQGGGSIAAEGSSSFVVAAVEFLLVDTASRSMERSSPQWCHRCCRFISVWQDAGVCPDCGGGFVDVPSLFHSSSLTADEIRRGRVPSAVVDSAAADGRPSRPSEIRFRSNSRPSTSDRSPFNPVIVLPGPREGARTDTDRATTNSFELYYYEGTGSDLRPLPESMSNFLMSSGFERILDHLTRIETNEIGSRYGFDHPPASKAAIESMPMVEIADRHVALEFYCAVCKDPFELGAEAREMPCKHIYHHDCILPWLSLRNSCPVCRQEMPTDVQQPDGDEDASMAGNEDEMVGLTIWRLPGGGFAVGRFTGDRRAAEREFPTVYTEMDGRFNTNGAPRRIAWSTRENRSHHRGGIGRTLRNMFSFFRRLRSSTPLSSSRLNSNSQSSSNLSVRYRRSSIFNRRSRRRSSSWASNDGTVNAARW</sequence>
<evidence type="ECO:0000256" key="9">
    <source>
        <dbReference type="SAM" id="MobiDB-lite"/>
    </source>
</evidence>
<evidence type="ECO:0000256" key="4">
    <source>
        <dbReference type="ARBA" id="ARBA00022723"/>
    </source>
</evidence>
<protein>
    <recommendedName>
        <fullName evidence="2">RING-type E3 ubiquitin transferase</fullName>
        <ecNumber evidence="2">2.3.2.27</ecNumber>
    </recommendedName>
</protein>
<gene>
    <name evidence="11" type="ORF">ZIOFF_013414</name>
</gene>
<keyword evidence="3" id="KW-0808">Transferase</keyword>
<dbReference type="PANTHER" id="PTHR15710">
    <property type="entry name" value="E3 UBIQUITIN-PROTEIN LIGASE PRAJA"/>
    <property type="match status" value="1"/>
</dbReference>
<dbReference type="SUPFAM" id="SSF57850">
    <property type="entry name" value="RING/U-box"/>
    <property type="match status" value="1"/>
</dbReference>
<dbReference type="PROSITE" id="PS50089">
    <property type="entry name" value="ZF_RING_2"/>
    <property type="match status" value="1"/>
</dbReference>
<dbReference type="InterPro" id="IPR001841">
    <property type="entry name" value="Znf_RING"/>
</dbReference>
<evidence type="ECO:0000313" key="12">
    <source>
        <dbReference type="Proteomes" id="UP000734854"/>
    </source>
</evidence>